<proteinExistence type="predicted"/>
<feature type="chain" id="PRO_5002777073" description="DUF642 domain-containing protein" evidence="1">
    <location>
        <begin position="23"/>
        <end position="197"/>
    </location>
</feature>
<reference evidence="4" key="1">
    <citation type="submission" date="2008-04" db="EMBL/GenBank/DDBJ databases">
        <title>Complete sequence of chromosome of Nostoc punctiforme ATCC 29133.</title>
        <authorList>
            <consortium name="US DOE Joint Genome Institute"/>
            <person name="Copeland A."/>
            <person name="Lucas S."/>
            <person name="Lapidus A."/>
            <person name="Glavina del Rio T."/>
            <person name="Dalin E."/>
            <person name="Tice H."/>
            <person name="Pitluck S."/>
            <person name="Chain P."/>
            <person name="Malfatti S."/>
            <person name="Shin M."/>
            <person name="Vergez L."/>
            <person name="Schmutz J."/>
            <person name="Larimer F."/>
            <person name="Land M."/>
            <person name="Hauser L."/>
            <person name="Kyrpides N."/>
            <person name="Kim E."/>
            <person name="Meeks J.C."/>
            <person name="Elhai J."/>
            <person name="Campbell E.L."/>
            <person name="Thiel T."/>
            <person name="Longmire J."/>
            <person name="Potts M."/>
            <person name="Atlas R."/>
        </authorList>
    </citation>
    <scope>NUCLEOTIDE SEQUENCE [LARGE SCALE GENOMIC DNA]</scope>
    <source>
        <strain evidence="4">ATCC 29133 / PCC 73102</strain>
    </source>
</reference>
<dbReference type="Gene3D" id="2.60.120.260">
    <property type="entry name" value="Galactose-binding domain-like"/>
    <property type="match status" value="1"/>
</dbReference>
<evidence type="ECO:0000256" key="1">
    <source>
        <dbReference type="SAM" id="SignalP"/>
    </source>
</evidence>
<dbReference type="KEGG" id="npu:Npun_R2530"/>
<evidence type="ECO:0000259" key="2">
    <source>
        <dbReference type="Pfam" id="PF04862"/>
    </source>
</evidence>
<dbReference type="Proteomes" id="UP000001191">
    <property type="component" value="Chromosome"/>
</dbReference>
<name>B2J9R0_NOSP7</name>
<organism evidence="3 4">
    <name type="scientific">Nostoc punctiforme (strain ATCC 29133 / PCC 73102)</name>
    <dbReference type="NCBI Taxonomy" id="63737"/>
    <lineage>
        <taxon>Bacteria</taxon>
        <taxon>Bacillati</taxon>
        <taxon>Cyanobacteriota</taxon>
        <taxon>Cyanophyceae</taxon>
        <taxon>Nostocales</taxon>
        <taxon>Nostocaceae</taxon>
        <taxon>Nostoc</taxon>
    </lineage>
</organism>
<gene>
    <name evidence="3" type="ordered locus">Npun_R2530</name>
</gene>
<feature type="domain" description="DUF642" evidence="2">
    <location>
        <begin position="39"/>
        <end position="173"/>
    </location>
</feature>
<dbReference type="HOGENOM" id="CLU_098193_0_0_3"/>
<keyword evidence="1" id="KW-0732">Signal</keyword>
<dbReference type="PhylomeDB" id="B2J9R0"/>
<accession>B2J9R0</accession>
<dbReference type="eggNOG" id="ENOG50304XB">
    <property type="taxonomic scope" value="Bacteria"/>
</dbReference>
<evidence type="ECO:0000313" key="3">
    <source>
        <dbReference type="EMBL" id="ACC81087.1"/>
    </source>
</evidence>
<feature type="signal peptide" evidence="1">
    <location>
        <begin position="1"/>
        <end position="22"/>
    </location>
</feature>
<protein>
    <recommendedName>
        <fullName evidence="2">DUF642 domain-containing protein</fullName>
    </recommendedName>
</protein>
<evidence type="ECO:0000313" key="4">
    <source>
        <dbReference type="Proteomes" id="UP000001191"/>
    </source>
</evidence>
<sequence>MKFTKKLSIIVCSLTTAFLHTAVITNTYKSTAQAEGQELINNGGFEIDPLADINDPNILNSNVTGWVKSGDPTAASGVTISNFPHTGNQGLSLGAFSSIAYISQTIPTVPGQHYQLTYYLASIEEAPNLDNKLHVFVNGEKVSSKKNIAYQAYTEYKLDFEAEGTSTEIKFGSLAKYAFLYLDDVSVKAAPEDEGQQ</sequence>
<dbReference type="RefSeq" id="WP_012409081.1">
    <property type="nucleotide sequence ID" value="NC_010628.1"/>
</dbReference>
<dbReference type="Pfam" id="PF04862">
    <property type="entry name" value="DUF642"/>
    <property type="match status" value="1"/>
</dbReference>
<dbReference type="EnsemblBacteria" id="ACC81087">
    <property type="protein sequence ID" value="ACC81087"/>
    <property type="gene ID" value="Npun_R2530"/>
</dbReference>
<reference evidence="3 4" key="2">
    <citation type="journal article" date="2013" name="Plant Physiol.">
        <title>A Nostoc punctiforme Sugar Transporter Necessary to Establish a Cyanobacterium-Plant Symbiosis.</title>
        <authorList>
            <person name="Ekman M."/>
            <person name="Picossi S."/>
            <person name="Campbell E.L."/>
            <person name="Meeks J.C."/>
            <person name="Flores E."/>
        </authorList>
    </citation>
    <scope>NUCLEOTIDE SEQUENCE [LARGE SCALE GENOMIC DNA]</scope>
    <source>
        <strain evidence="4">ATCC 29133 / PCC 73102</strain>
    </source>
</reference>
<dbReference type="OrthoDB" id="483386at2"/>
<dbReference type="InterPro" id="IPR006946">
    <property type="entry name" value="DGR2-like_dom"/>
</dbReference>
<dbReference type="AlphaFoldDB" id="B2J9R0"/>
<keyword evidence="4" id="KW-1185">Reference proteome</keyword>
<dbReference type="STRING" id="63737.Npun_R2530"/>
<dbReference type="EMBL" id="CP001037">
    <property type="protein sequence ID" value="ACC81087.1"/>
    <property type="molecule type" value="Genomic_DNA"/>
</dbReference>